<dbReference type="OrthoDB" id="421154at2759"/>
<evidence type="ECO:0000256" key="4">
    <source>
        <dbReference type="ARBA" id="ARBA00022692"/>
    </source>
</evidence>
<dbReference type="Gene3D" id="1.25.40.10">
    <property type="entry name" value="Tetratricopeptide repeat domain"/>
    <property type="match status" value="1"/>
</dbReference>
<dbReference type="EMBL" id="CP059248">
    <property type="protein sequence ID" value="QLL32335.1"/>
    <property type="molecule type" value="Genomic_DNA"/>
</dbReference>
<evidence type="ECO:0000256" key="7">
    <source>
        <dbReference type="ARBA" id="ARBA00023128"/>
    </source>
</evidence>
<accession>A0A7G3ZFP9</accession>
<protein>
    <recommendedName>
        <fullName evidence="3 9">Mitochondrial fission 1 protein</fullName>
    </recommendedName>
</protein>
<keyword evidence="12" id="KW-1185">Reference proteome</keyword>
<evidence type="ECO:0000313" key="11">
    <source>
        <dbReference type="EMBL" id="QLL32335.1"/>
    </source>
</evidence>
<dbReference type="GO" id="GO:0005778">
    <property type="term" value="C:peroxisomal membrane"/>
    <property type="evidence" value="ECO:0007669"/>
    <property type="project" value="TreeGrafter"/>
</dbReference>
<dbReference type="GeneID" id="59325471"/>
<reference evidence="11 12" key="1">
    <citation type="submission" date="2020-06" db="EMBL/GenBank/DDBJ databases">
        <title>The yeast mating-type switching endonuclease HO is a domesticated member of an unorthodox homing genetic element family.</title>
        <authorList>
            <person name="Coughlan A.Y."/>
            <person name="Lombardi L."/>
            <person name="Braun-Galleani S."/>
            <person name="Martos A.R."/>
            <person name="Galeote V."/>
            <person name="Bigey F."/>
            <person name="Dequin S."/>
            <person name="Byrne K.P."/>
            <person name="Wolfe K.H."/>
        </authorList>
    </citation>
    <scope>NUCLEOTIDE SEQUENCE [LARGE SCALE GENOMIC DNA]</scope>
    <source>
        <strain evidence="11 12">CBS764</strain>
    </source>
</reference>
<dbReference type="InterPro" id="IPR016543">
    <property type="entry name" value="Fis1"/>
</dbReference>
<dbReference type="Proteomes" id="UP000515788">
    <property type="component" value="Chromosome 3"/>
</dbReference>
<keyword evidence="4 10" id="KW-0812">Transmembrane</keyword>
<evidence type="ECO:0000256" key="10">
    <source>
        <dbReference type="SAM" id="Phobius"/>
    </source>
</evidence>
<dbReference type="InterPro" id="IPR028058">
    <property type="entry name" value="Fis1_TPR_N"/>
</dbReference>
<dbReference type="PANTHER" id="PTHR13247">
    <property type="entry name" value="TETRATRICOPEPTIDE REPEAT PROTEIN 11 TPR REPEAT PROTEIN 11"/>
    <property type="match status" value="1"/>
</dbReference>
<gene>
    <name evidence="11" type="ORF">HG536_0C05040</name>
</gene>
<dbReference type="PIRSF" id="PIRSF008835">
    <property type="entry name" value="TPR_repeat_11_Fis1"/>
    <property type="match status" value="1"/>
</dbReference>
<keyword evidence="5 9" id="KW-1000">Mitochondrion outer membrane</keyword>
<evidence type="ECO:0000256" key="9">
    <source>
        <dbReference type="PIRNR" id="PIRNR008835"/>
    </source>
</evidence>
<evidence type="ECO:0000313" key="12">
    <source>
        <dbReference type="Proteomes" id="UP000515788"/>
    </source>
</evidence>
<dbReference type="RefSeq" id="XP_037139010.1">
    <property type="nucleotide sequence ID" value="XM_037283114.1"/>
</dbReference>
<keyword evidence="6 10" id="KW-1133">Transmembrane helix</keyword>
<dbReference type="GO" id="GO:0000422">
    <property type="term" value="P:autophagy of mitochondrion"/>
    <property type="evidence" value="ECO:0007669"/>
    <property type="project" value="TreeGrafter"/>
</dbReference>
<dbReference type="PANTHER" id="PTHR13247:SF0">
    <property type="entry name" value="MITOCHONDRIAL FISSION 1 PROTEIN"/>
    <property type="match status" value="1"/>
</dbReference>
<dbReference type="AlphaFoldDB" id="A0A7G3ZFP9"/>
<comment type="domain">
    <text evidence="9">The C-terminus is required for mitochondrial localization, while the N-terminus is necessary for mitochondrial fission.</text>
</comment>
<proteinExistence type="inferred from homology"/>
<evidence type="ECO:0000256" key="1">
    <source>
        <dbReference type="ARBA" id="ARBA00004572"/>
    </source>
</evidence>
<organism evidence="11 12">
    <name type="scientific">Torulaspora globosa</name>
    <dbReference type="NCBI Taxonomy" id="48254"/>
    <lineage>
        <taxon>Eukaryota</taxon>
        <taxon>Fungi</taxon>
        <taxon>Dikarya</taxon>
        <taxon>Ascomycota</taxon>
        <taxon>Saccharomycotina</taxon>
        <taxon>Saccharomycetes</taxon>
        <taxon>Saccharomycetales</taxon>
        <taxon>Saccharomycetaceae</taxon>
        <taxon>Torulaspora</taxon>
    </lineage>
</organism>
<dbReference type="CDD" id="cd12212">
    <property type="entry name" value="Fis1"/>
    <property type="match status" value="1"/>
</dbReference>
<dbReference type="InterPro" id="IPR033745">
    <property type="entry name" value="Fis1_cytosol"/>
</dbReference>
<dbReference type="GO" id="GO:0000266">
    <property type="term" value="P:mitochondrial fission"/>
    <property type="evidence" value="ECO:0007669"/>
    <property type="project" value="UniProtKB-UniRule"/>
</dbReference>
<evidence type="ECO:0000256" key="8">
    <source>
        <dbReference type="ARBA" id="ARBA00023136"/>
    </source>
</evidence>
<evidence type="ECO:0000256" key="6">
    <source>
        <dbReference type="ARBA" id="ARBA00022989"/>
    </source>
</evidence>
<comment type="function">
    <text evidence="9">Has a role in mitochondrial fission.</text>
</comment>
<dbReference type="GO" id="GO:0016559">
    <property type="term" value="P:peroxisome fission"/>
    <property type="evidence" value="ECO:0007669"/>
    <property type="project" value="TreeGrafter"/>
</dbReference>
<dbReference type="InterPro" id="IPR028061">
    <property type="entry name" value="Fis1_TPR_C"/>
</dbReference>
<dbReference type="SUPFAM" id="SSF48452">
    <property type="entry name" value="TPR-like"/>
    <property type="match status" value="1"/>
</dbReference>
<dbReference type="Pfam" id="PF14853">
    <property type="entry name" value="Fis1_TPR_C"/>
    <property type="match status" value="1"/>
</dbReference>
<dbReference type="GO" id="GO:0005741">
    <property type="term" value="C:mitochondrial outer membrane"/>
    <property type="evidence" value="ECO:0007669"/>
    <property type="project" value="UniProtKB-SubCell"/>
</dbReference>
<dbReference type="InterPro" id="IPR011990">
    <property type="entry name" value="TPR-like_helical_dom_sf"/>
</dbReference>
<evidence type="ECO:0000256" key="3">
    <source>
        <dbReference type="ARBA" id="ARBA00014314"/>
    </source>
</evidence>
<keyword evidence="8 9" id="KW-0472">Membrane</keyword>
<keyword evidence="7 9" id="KW-0496">Mitochondrion</keyword>
<dbReference type="FunFam" id="1.25.40.10:FF:000481">
    <property type="entry name" value="Mitochondrial fission 1 protein"/>
    <property type="match status" value="1"/>
</dbReference>
<dbReference type="Pfam" id="PF14852">
    <property type="entry name" value="Fis1_TPR_N"/>
    <property type="match status" value="1"/>
</dbReference>
<comment type="similarity">
    <text evidence="2 9">Belongs to the FIS1 family.</text>
</comment>
<evidence type="ECO:0000256" key="2">
    <source>
        <dbReference type="ARBA" id="ARBA00008937"/>
    </source>
</evidence>
<feature type="transmembrane region" description="Helical" evidence="10">
    <location>
        <begin position="131"/>
        <end position="150"/>
    </location>
</feature>
<name>A0A7G3ZFP9_9SACH</name>
<comment type="subcellular location">
    <subcellularLocation>
        <location evidence="1">Mitochondrion outer membrane</location>
        <topology evidence="1">Single-pass membrane protein</topology>
    </subcellularLocation>
</comment>
<sequence>MTKINFLPTLQDAFEPLLPQQVEILRQQVLSEGGDSASVQSRFNYAWGLIKSEDVNDQRLGVKLLTDIYKESSVRRRECLYYLSIGCYKLGEYTMAKRYVDTLHEHEPNNKQAQALKTMVEDKVQRETVKGLALATGVIAGAAAVAAVFFKGRKK</sequence>
<evidence type="ECO:0000256" key="5">
    <source>
        <dbReference type="ARBA" id="ARBA00022787"/>
    </source>
</evidence>
<dbReference type="KEGG" id="tgb:HG536_0C05040"/>